<feature type="region of interest" description="Disordered" evidence="1">
    <location>
        <begin position="1"/>
        <end position="23"/>
    </location>
</feature>
<dbReference type="EMBL" id="BGPR01003272">
    <property type="protein sequence ID" value="GBM85918.1"/>
    <property type="molecule type" value="Genomic_DNA"/>
</dbReference>
<sequence length="121" mass="13880">MKTQNEKSVTANNENTGKIRQPDQLFKTKEGQEIIDPCVSNNNRHCIIYIRTEVLKSESKRSDDMQSSHEYSGIKISSRELMTSENQITKNPTNGLRGRRKIKKPCEEDNSPNLVGRQKTE</sequence>
<dbReference type="AlphaFoldDB" id="A0A4Y2J9C2"/>
<feature type="compositionally biased region" description="Basic and acidic residues" evidence="1">
    <location>
        <begin position="57"/>
        <end position="67"/>
    </location>
</feature>
<protein>
    <submittedName>
        <fullName evidence="2">Uncharacterized protein</fullName>
    </submittedName>
</protein>
<feature type="compositionally biased region" description="Polar residues" evidence="1">
    <location>
        <begin position="80"/>
        <end position="94"/>
    </location>
</feature>
<comment type="caution">
    <text evidence="2">The sequence shown here is derived from an EMBL/GenBank/DDBJ whole genome shotgun (WGS) entry which is preliminary data.</text>
</comment>
<evidence type="ECO:0000313" key="3">
    <source>
        <dbReference type="Proteomes" id="UP000499080"/>
    </source>
</evidence>
<keyword evidence="3" id="KW-1185">Reference proteome</keyword>
<dbReference type="Proteomes" id="UP000499080">
    <property type="component" value="Unassembled WGS sequence"/>
</dbReference>
<reference evidence="2 3" key="1">
    <citation type="journal article" date="2019" name="Sci. Rep.">
        <title>Orb-weaving spider Araneus ventricosus genome elucidates the spidroin gene catalogue.</title>
        <authorList>
            <person name="Kono N."/>
            <person name="Nakamura H."/>
            <person name="Ohtoshi R."/>
            <person name="Moran D.A.P."/>
            <person name="Shinohara A."/>
            <person name="Yoshida Y."/>
            <person name="Fujiwara M."/>
            <person name="Mori M."/>
            <person name="Tomita M."/>
            <person name="Arakawa K."/>
        </authorList>
    </citation>
    <scope>NUCLEOTIDE SEQUENCE [LARGE SCALE GENOMIC DNA]</scope>
</reference>
<proteinExistence type="predicted"/>
<evidence type="ECO:0000256" key="1">
    <source>
        <dbReference type="SAM" id="MobiDB-lite"/>
    </source>
</evidence>
<evidence type="ECO:0000313" key="2">
    <source>
        <dbReference type="EMBL" id="GBM85918.1"/>
    </source>
</evidence>
<gene>
    <name evidence="2" type="ORF">AVEN_222426_1</name>
</gene>
<name>A0A4Y2J9C2_ARAVE</name>
<accession>A0A4Y2J9C2</accession>
<feature type="compositionally biased region" description="Polar residues" evidence="1">
    <location>
        <begin position="1"/>
        <end position="18"/>
    </location>
</feature>
<organism evidence="2 3">
    <name type="scientific">Araneus ventricosus</name>
    <name type="common">Orbweaver spider</name>
    <name type="synonym">Epeira ventricosa</name>
    <dbReference type="NCBI Taxonomy" id="182803"/>
    <lineage>
        <taxon>Eukaryota</taxon>
        <taxon>Metazoa</taxon>
        <taxon>Ecdysozoa</taxon>
        <taxon>Arthropoda</taxon>
        <taxon>Chelicerata</taxon>
        <taxon>Arachnida</taxon>
        <taxon>Araneae</taxon>
        <taxon>Araneomorphae</taxon>
        <taxon>Entelegynae</taxon>
        <taxon>Araneoidea</taxon>
        <taxon>Araneidae</taxon>
        <taxon>Araneus</taxon>
    </lineage>
</organism>
<feature type="region of interest" description="Disordered" evidence="1">
    <location>
        <begin position="57"/>
        <end position="121"/>
    </location>
</feature>